<gene>
    <name evidence="3" type="ORF">ENW00_06315</name>
</gene>
<dbReference type="InterPro" id="IPR051225">
    <property type="entry name" value="NAD(P)_epim/dehydratase"/>
</dbReference>
<comment type="caution">
    <text evidence="3">The sequence shown here is derived from an EMBL/GenBank/DDBJ whole genome shotgun (WGS) entry which is preliminary data.</text>
</comment>
<sequence length="312" mass="35899">MSKILITGALGVIGNYLYNFLKDEGFEIIGIDQKITDYDDYIRADIAHFEDLWKVFKQNKIEKVIHLAGEVGRMVGENYPQKMIYVNNVGLINIISLCLDYDVELIYFSTSEVYGNLFNSGFEVKEEDIELKGTPFMTTNIYALSKLYGEAIVKHYVDNYGLRALTVRPFMVYGPGEYPNKYRSAISIFVYNALTNKLITVHRGAVRAWCYISDFVEGVRLLLDYPIETGRYEAFNIGSDEYHTMEEVARIIIEETGGNFNNLEIVDPPSKFLSLVKKFSIEKIKKIGYKPKVSLREGVKEVIKWQKEYLNI</sequence>
<dbReference type="AlphaFoldDB" id="A0A7C3ML84"/>
<evidence type="ECO:0000313" key="3">
    <source>
        <dbReference type="EMBL" id="HFX13751.1"/>
    </source>
</evidence>
<evidence type="ECO:0000256" key="1">
    <source>
        <dbReference type="ARBA" id="ARBA00007637"/>
    </source>
</evidence>
<organism evidence="3">
    <name type="scientific">Dictyoglomus thermophilum</name>
    <dbReference type="NCBI Taxonomy" id="14"/>
    <lineage>
        <taxon>Bacteria</taxon>
        <taxon>Pseudomonadati</taxon>
        <taxon>Dictyoglomota</taxon>
        <taxon>Dictyoglomia</taxon>
        <taxon>Dictyoglomales</taxon>
        <taxon>Dictyoglomaceae</taxon>
        <taxon>Dictyoglomus</taxon>
    </lineage>
</organism>
<feature type="domain" description="NAD-dependent epimerase/dehydratase" evidence="2">
    <location>
        <begin position="4"/>
        <end position="238"/>
    </location>
</feature>
<dbReference type="InterPro" id="IPR036291">
    <property type="entry name" value="NAD(P)-bd_dom_sf"/>
</dbReference>
<dbReference type="Gene3D" id="3.90.25.10">
    <property type="entry name" value="UDP-galactose 4-epimerase, domain 1"/>
    <property type="match status" value="1"/>
</dbReference>
<dbReference type="GO" id="GO:0006567">
    <property type="term" value="P:L-threonine catabolic process"/>
    <property type="evidence" value="ECO:0007669"/>
    <property type="project" value="TreeGrafter"/>
</dbReference>
<comment type="similarity">
    <text evidence="1">Belongs to the NAD(P)-dependent epimerase/dehydratase family.</text>
</comment>
<accession>A0A7C3ML84</accession>
<dbReference type="SUPFAM" id="SSF51735">
    <property type="entry name" value="NAD(P)-binding Rossmann-fold domains"/>
    <property type="match status" value="1"/>
</dbReference>
<dbReference type="EMBL" id="DTIN01000024">
    <property type="protein sequence ID" value="HFX13751.1"/>
    <property type="molecule type" value="Genomic_DNA"/>
</dbReference>
<name>A0A7C3ML84_DICTH</name>
<reference evidence="3" key="1">
    <citation type="journal article" date="2020" name="mSystems">
        <title>Genome- and Community-Level Interaction Insights into Carbon Utilization and Element Cycling Functions of Hydrothermarchaeota in Hydrothermal Sediment.</title>
        <authorList>
            <person name="Zhou Z."/>
            <person name="Liu Y."/>
            <person name="Xu W."/>
            <person name="Pan J."/>
            <person name="Luo Z.H."/>
            <person name="Li M."/>
        </authorList>
    </citation>
    <scope>NUCLEOTIDE SEQUENCE [LARGE SCALE GENOMIC DNA]</scope>
    <source>
        <strain evidence="3">SpSt-81</strain>
    </source>
</reference>
<proteinExistence type="inferred from homology"/>
<dbReference type="PANTHER" id="PTHR42687">
    <property type="entry name" value="L-THREONINE 3-DEHYDROGENASE"/>
    <property type="match status" value="1"/>
</dbReference>
<dbReference type="InterPro" id="IPR001509">
    <property type="entry name" value="Epimerase_deHydtase"/>
</dbReference>
<dbReference type="Pfam" id="PF01370">
    <property type="entry name" value="Epimerase"/>
    <property type="match status" value="1"/>
</dbReference>
<protein>
    <submittedName>
        <fullName evidence="3">NAD(P)-dependent oxidoreductase</fullName>
    </submittedName>
</protein>
<evidence type="ECO:0000259" key="2">
    <source>
        <dbReference type="Pfam" id="PF01370"/>
    </source>
</evidence>
<dbReference type="PANTHER" id="PTHR42687:SF1">
    <property type="entry name" value="L-THREONINE 3-DEHYDROGENASE, MITOCHONDRIAL"/>
    <property type="match status" value="1"/>
</dbReference>
<dbReference type="Gene3D" id="3.40.50.720">
    <property type="entry name" value="NAD(P)-binding Rossmann-like Domain"/>
    <property type="match status" value="1"/>
</dbReference>
<dbReference type="GO" id="GO:0008743">
    <property type="term" value="F:L-threonine 3-dehydrogenase activity"/>
    <property type="evidence" value="ECO:0007669"/>
    <property type="project" value="TreeGrafter"/>
</dbReference>